<organism evidence="1 2">
    <name type="scientific">Ambrosiozyma monospora</name>
    <name type="common">Yeast</name>
    <name type="synonym">Endomycopsis monosporus</name>
    <dbReference type="NCBI Taxonomy" id="43982"/>
    <lineage>
        <taxon>Eukaryota</taxon>
        <taxon>Fungi</taxon>
        <taxon>Dikarya</taxon>
        <taxon>Ascomycota</taxon>
        <taxon>Saccharomycotina</taxon>
        <taxon>Pichiomycetes</taxon>
        <taxon>Pichiales</taxon>
        <taxon>Pichiaceae</taxon>
        <taxon>Ambrosiozyma</taxon>
    </lineage>
</organism>
<dbReference type="EMBL" id="BSXS01000483">
    <property type="protein sequence ID" value="GME72679.1"/>
    <property type="molecule type" value="Genomic_DNA"/>
</dbReference>
<accession>A0ACB5SU88</accession>
<proteinExistence type="predicted"/>
<evidence type="ECO:0000313" key="2">
    <source>
        <dbReference type="Proteomes" id="UP001165064"/>
    </source>
</evidence>
<sequence length="171" mass="19595">MNDLKLGPMDNSLPMYTEVDPALYVYNDATHTTALVANAATARTVRHLISADAAYIHLVQNRCLSAMRREKNPPQKLEKGFAYYRALKIYEIAAIERHAVLEKPQLSNSINKPSACLCTTRICSLNTELTTVWLIQTSWEFGIWKCWLNNKQFQMRWTLPQYVGSLFILVL</sequence>
<dbReference type="Proteomes" id="UP001165064">
    <property type="component" value="Unassembled WGS sequence"/>
</dbReference>
<comment type="caution">
    <text evidence="1">The sequence shown here is derived from an EMBL/GenBank/DDBJ whole genome shotgun (WGS) entry which is preliminary data.</text>
</comment>
<name>A0ACB5SU88_AMBMO</name>
<keyword evidence="2" id="KW-1185">Reference proteome</keyword>
<gene>
    <name evidence="1" type="ORF">Amon02_000108500</name>
</gene>
<reference evidence="1" key="1">
    <citation type="submission" date="2023-04" db="EMBL/GenBank/DDBJ databases">
        <title>Ambrosiozyma monospora NBRC 10751.</title>
        <authorList>
            <person name="Ichikawa N."/>
            <person name="Sato H."/>
            <person name="Tonouchi N."/>
        </authorList>
    </citation>
    <scope>NUCLEOTIDE SEQUENCE</scope>
    <source>
        <strain evidence="1">NBRC 10751</strain>
    </source>
</reference>
<protein>
    <submittedName>
        <fullName evidence="1">Unnamed protein product</fullName>
    </submittedName>
</protein>
<evidence type="ECO:0000313" key="1">
    <source>
        <dbReference type="EMBL" id="GME72679.1"/>
    </source>
</evidence>